<dbReference type="PROSITE" id="PS50931">
    <property type="entry name" value="HTH_LYSR"/>
    <property type="match status" value="1"/>
</dbReference>
<dbReference type="Gene3D" id="1.10.10.10">
    <property type="entry name" value="Winged helix-like DNA-binding domain superfamily/Winged helix DNA-binding domain"/>
    <property type="match status" value="1"/>
</dbReference>
<organism evidence="6 7">
    <name type="scientific">Alcanivorax jadensis T9</name>
    <dbReference type="NCBI Taxonomy" id="1177181"/>
    <lineage>
        <taxon>Bacteria</taxon>
        <taxon>Pseudomonadati</taxon>
        <taxon>Pseudomonadota</taxon>
        <taxon>Gammaproteobacteria</taxon>
        <taxon>Oceanospirillales</taxon>
        <taxon>Alcanivoracaceae</taxon>
        <taxon>Alcanivorax</taxon>
    </lineage>
</organism>
<dbReference type="InterPro" id="IPR005119">
    <property type="entry name" value="LysR_subst-bd"/>
</dbReference>
<dbReference type="PANTHER" id="PTHR30537">
    <property type="entry name" value="HTH-TYPE TRANSCRIPTIONAL REGULATOR"/>
    <property type="match status" value="1"/>
</dbReference>
<dbReference type="Gene3D" id="3.40.190.290">
    <property type="match status" value="1"/>
</dbReference>
<name>A0ABR4WF18_9GAMM</name>
<dbReference type="SUPFAM" id="SSF46785">
    <property type="entry name" value="Winged helix' DNA-binding domain"/>
    <property type="match status" value="1"/>
</dbReference>
<keyword evidence="7" id="KW-1185">Reference proteome</keyword>
<evidence type="ECO:0000256" key="1">
    <source>
        <dbReference type="ARBA" id="ARBA00009437"/>
    </source>
</evidence>
<dbReference type="PRINTS" id="PR00039">
    <property type="entry name" value="HTHLYSR"/>
</dbReference>
<accession>A0ABR4WF18</accession>
<dbReference type="SUPFAM" id="SSF53850">
    <property type="entry name" value="Periplasmic binding protein-like II"/>
    <property type="match status" value="1"/>
</dbReference>
<gene>
    <name evidence="6" type="ORF">T9A_01325</name>
</gene>
<dbReference type="EMBL" id="ARXU01000003">
    <property type="protein sequence ID" value="KGD62116.1"/>
    <property type="molecule type" value="Genomic_DNA"/>
</dbReference>
<dbReference type="CDD" id="cd08472">
    <property type="entry name" value="PBP2_CrgA_like_3"/>
    <property type="match status" value="1"/>
</dbReference>
<dbReference type="Pfam" id="PF03466">
    <property type="entry name" value="LysR_substrate"/>
    <property type="match status" value="1"/>
</dbReference>
<keyword evidence="4" id="KW-0804">Transcription</keyword>
<evidence type="ECO:0000313" key="7">
    <source>
        <dbReference type="Proteomes" id="UP000029443"/>
    </source>
</evidence>
<evidence type="ECO:0000256" key="2">
    <source>
        <dbReference type="ARBA" id="ARBA00023015"/>
    </source>
</evidence>
<comment type="caution">
    <text evidence="6">The sequence shown here is derived from an EMBL/GenBank/DDBJ whole genome shotgun (WGS) entry which is preliminary data.</text>
</comment>
<sequence length="296" mass="32835">MHIFVRVVDCLSFTRAAESLEIPRSTVSTAIKELETEMGARLLNRTTRAIKVTEEGRFLYQKGLSLLQDYEQLQGAFVANDSRPQGKLRINVPGRLGRRILAPALPDFLNRYPDIDIQMGVTDRAVDLVSEGVDCVIRVGELTDSNLIARPLGSLLLCNCASPAYLSRYGRPATIKDLSSHPIVAFASSMTGRVESWEYRQGDQLESVPLPSRVTVNTAEALIACALAGLGMIQVPHYDVRHHLDSGRLISVLPDTVPPPMPITLLYPHREHMTRRLEAFIDWVVPVLKDKVLGMA</sequence>
<comment type="similarity">
    <text evidence="1">Belongs to the LysR transcriptional regulatory family.</text>
</comment>
<dbReference type="PANTHER" id="PTHR30537:SF72">
    <property type="entry name" value="LYSR FAMILY TRANSCRIPTIONAL REGULATOR"/>
    <property type="match status" value="1"/>
</dbReference>
<dbReference type="InterPro" id="IPR058163">
    <property type="entry name" value="LysR-type_TF_proteobact-type"/>
</dbReference>
<reference evidence="6 7" key="1">
    <citation type="submission" date="2012-09" db="EMBL/GenBank/DDBJ databases">
        <title>Genome Sequence of alkane-degrading Bacterium Alcanivorax jadensis T9.</title>
        <authorList>
            <person name="Lai Q."/>
            <person name="Shao Z."/>
        </authorList>
    </citation>
    <scope>NUCLEOTIDE SEQUENCE [LARGE SCALE GENOMIC DNA]</scope>
    <source>
        <strain evidence="6 7">T9</strain>
    </source>
</reference>
<dbReference type="InterPro" id="IPR036388">
    <property type="entry name" value="WH-like_DNA-bd_sf"/>
</dbReference>
<evidence type="ECO:0000256" key="3">
    <source>
        <dbReference type="ARBA" id="ARBA00023125"/>
    </source>
</evidence>
<proteinExistence type="inferred from homology"/>
<evidence type="ECO:0000313" key="6">
    <source>
        <dbReference type="EMBL" id="KGD62116.1"/>
    </source>
</evidence>
<keyword evidence="2" id="KW-0805">Transcription regulation</keyword>
<evidence type="ECO:0000256" key="4">
    <source>
        <dbReference type="ARBA" id="ARBA00023163"/>
    </source>
</evidence>
<keyword evidence="3" id="KW-0238">DNA-binding</keyword>
<feature type="domain" description="HTH lysR-type" evidence="5">
    <location>
        <begin position="1"/>
        <end position="53"/>
    </location>
</feature>
<dbReference type="Pfam" id="PF00126">
    <property type="entry name" value="HTH_1"/>
    <property type="match status" value="1"/>
</dbReference>
<dbReference type="InterPro" id="IPR036390">
    <property type="entry name" value="WH_DNA-bd_sf"/>
</dbReference>
<dbReference type="Proteomes" id="UP000029443">
    <property type="component" value="Unassembled WGS sequence"/>
</dbReference>
<protein>
    <submittedName>
        <fullName evidence="6">LysR family transcriptional regulator</fullName>
    </submittedName>
</protein>
<evidence type="ECO:0000259" key="5">
    <source>
        <dbReference type="PROSITE" id="PS50931"/>
    </source>
</evidence>
<dbReference type="InterPro" id="IPR000847">
    <property type="entry name" value="LysR_HTH_N"/>
</dbReference>